<protein>
    <submittedName>
        <fullName evidence="1">Uncharacterized protein</fullName>
    </submittedName>
</protein>
<name>A0A2H4UTA3_9VIRU</name>
<evidence type="ECO:0000313" key="1">
    <source>
        <dbReference type="EMBL" id="ATZ80104.1"/>
    </source>
</evidence>
<accession>A0A2H4UTA3</accession>
<gene>
    <name evidence="1" type="ORF">BMW23_0042</name>
</gene>
<organism evidence="1">
    <name type="scientific">Bodo saltans virus</name>
    <dbReference type="NCBI Taxonomy" id="2024608"/>
    <lineage>
        <taxon>Viruses</taxon>
        <taxon>Varidnaviria</taxon>
        <taxon>Bamfordvirae</taxon>
        <taxon>Nucleocytoviricota</taxon>
        <taxon>Megaviricetes</taxon>
        <taxon>Imitervirales</taxon>
        <taxon>Mimiviridae</taxon>
        <taxon>Klosneuvirinae</taxon>
        <taxon>Theiavirus</taxon>
        <taxon>Theiavirus salishense</taxon>
    </lineage>
</organism>
<proteinExistence type="predicted"/>
<evidence type="ECO:0000313" key="2">
    <source>
        <dbReference type="Proteomes" id="UP000240325"/>
    </source>
</evidence>
<dbReference type="Proteomes" id="UP000240325">
    <property type="component" value="Segment"/>
</dbReference>
<reference evidence="1" key="1">
    <citation type="journal article" date="2017" name="Elife">
        <title>The kinetoplastid-infecting Bodo saltans virus (BsV), a window into the most abundant giant viruses in the sea.</title>
        <authorList>
            <person name="Deeg C.M."/>
            <person name="Chow C.-E.T."/>
            <person name="Suttle C.A."/>
        </authorList>
    </citation>
    <scope>NUCLEOTIDE SEQUENCE</scope>
    <source>
        <strain evidence="1">NG1</strain>
    </source>
</reference>
<dbReference type="EMBL" id="MF782455">
    <property type="protein sequence ID" value="ATZ80104.1"/>
    <property type="molecule type" value="Genomic_DNA"/>
</dbReference>
<sequence length="70" mass="8741">MIVDEKIKILFDNQKMAKIFEMIEFDENKVKSIYDKFIDFMIKKRKIYSYKNENDEPYDFYKIMMLKTCF</sequence>
<keyword evidence="2" id="KW-1185">Reference proteome</keyword>